<evidence type="ECO:0000256" key="8">
    <source>
        <dbReference type="ARBA" id="ARBA00022777"/>
    </source>
</evidence>
<dbReference type="PRINTS" id="PR00344">
    <property type="entry name" value="BCTRLSENSOR"/>
</dbReference>
<keyword evidence="16" id="KW-1185">Reference proteome</keyword>
<evidence type="ECO:0000313" key="15">
    <source>
        <dbReference type="EMBL" id="OPJ61094.1"/>
    </source>
</evidence>
<dbReference type="CDD" id="cd00130">
    <property type="entry name" value="PAS"/>
    <property type="match status" value="1"/>
</dbReference>
<dbReference type="FunFam" id="3.30.565.10:FF:000023">
    <property type="entry name" value="PAS domain-containing sensor histidine kinase"/>
    <property type="match status" value="1"/>
</dbReference>
<dbReference type="GO" id="GO:0005524">
    <property type="term" value="F:ATP binding"/>
    <property type="evidence" value="ECO:0007669"/>
    <property type="project" value="UniProtKB-KW"/>
</dbReference>
<dbReference type="Gene3D" id="3.30.450.20">
    <property type="entry name" value="PAS domain"/>
    <property type="match status" value="1"/>
</dbReference>
<dbReference type="InterPro" id="IPR036097">
    <property type="entry name" value="HisK_dim/P_sf"/>
</dbReference>
<evidence type="ECO:0000256" key="5">
    <source>
        <dbReference type="ARBA" id="ARBA00022553"/>
    </source>
</evidence>
<dbReference type="SUPFAM" id="SSF55785">
    <property type="entry name" value="PYP-like sensor domain (PAS domain)"/>
    <property type="match status" value="1"/>
</dbReference>
<dbReference type="SUPFAM" id="SSF47384">
    <property type="entry name" value="Homodimeric domain of signal transducing histidine kinase"/>
    <property type="match status" value="1"/>
</dbReference>
<comment type="subcellular location">
    <subcellularLocation>
        <location evidence="2">Cell membrane</location>
    </subcellularLocation>
</comment>
<gene>
    <name evidence="15" type="primary">tmoS_3</name>
    <name evidence="15" type="ORF">CLORY_24920</name>
</gene>
<sequence length="614" mass="70966">MSGLGKNDEVKMNKVVVIINIMSLLFCTLIIYNNLSRYNNKLFHSIIMYLTVHPVFDLIIFIAFMYLVCKVIHIINYKLDRNCILIAGNIMFILMVSLSIIFSKTYVYEYKLLFIFVIISTTLQFGMEKGIIIALVSSIITFTADFLFFLIKGPRVIIQDDIILFGMFMLTAWSIGVYVKTREENIRQKSLKLNELNYELAHENSERKYIEKVFEKNEKCYALIIENSRDAIFIHMKDKIVFINDSALKLLELTAEQVKGREIEDFICQEEKKEFIDIINKVVEEKQTNIKFQGSLINKSGRLIAVESISNYIAYNNNAAIITIVHDISYEKEIEQLKINVKKDFELLNKTIKLNNSITQLFVNMSHELKTPLNVIFSALQVLIMNSKNSSSEEHKKMEYFYTMKQNCYRLMKLINNFFMLTKLDAGMIKTKFKNQDIVSRIEDITTCVAEYNKKRNIKITFDTAIEEKVIAFDSEMISKVMLNLLSNAVKYCDKDGEILVSIWSEEDVVYISVKDNGIGIPEDKIKFVFERFSQADKTLAREFEGTGVGLSIVKALIELHKGSISIDSCVGEGSEFIIMLPDKKVEMLGNEDNGNNVFETDMERIYIEFSDIY</sequence>
<dbReference type="SMART" id="SM00388">
    <property type="entry name" value="HisKA"/>
    <property type="match status" value="1"/>
</dbReference>
<dbReference type="EC" id="2.7.13.3" evidence="3"/>
<proteinExistence type="predicted"/>
<keyword evidence="10" id="KW-0902">Two-component regulatory system</keyword>
<dbReference type="NCBIfam" id="TIGR00229">
    <property type="entry name" value="sensory_box"/>
    <property type="match status" value="1"/>
</dbReference>
<dbReference type="Pfam" id="PF13426">
    <property type="entry name" value="PAS_9"/>
    <property type="match status" value="1"/>
</dbReference>
<dbReference type="InterPro" id="IPR050736">
    <property type="entry name" value="Sensor_HK_Regulatory"/>
</dbReference>
<keyword evidence="12" id="KW-0812">Transmembrane</keyword>
<dbReference type="CDD" id="cd00082">
    <property type="entry name" value="HisKA"/>
    <property type="match status" value="1"/>
</dbReference>
<keyword evidence="5" id="KW-0597">Phosphoprotein</keyword>
<dbReference type="PROSITE" id="PS50109">
    <property type="entry name" value="HIS_KIN"/>
    <property type="match status" value="1"/>
</dbReference>
<evidence type="ECO:0000256" key="6">
    <source>
        <dbReference type="ARBA" id="ARBA00022679"/>
    </source>
</evidence>
<feature type="transmembrane region" description="Helical" evidence="12">
    <location>
        <begin position="12"/>
        <end position="34"/>
    </location>
</feature>
<dbReference type="InterPro" id="IPR036890">
    <property type="entry name" value="HATPase_C_sf"/>
</dbReference>
<protein>
    <recommendedName>
        <fullName evidence="3">histidine kinase</fullName>
        <ecNumber evidence="3">2.7.13.3</ecNumber>
    </recommendedName>
</protein>
<keyword evidence="6 15" id="KW-0808">Transferase</keyword>
<feature type="transmembrane region" description="Helical" evidence="12">
    <location>
        <begin position="46"/>
        <end position="69"/>
    </location>
</feature>
<keyword evidence="11 12" id="KW-0472">Membrane</keyword>
<reference evidence="15 16" key="1">
    <citation type="submission" date="2017-03" db="EMBL/GenBank/DDBJ databases">
        <title>Genome sequence of Clostridium oryzae DSM 28571.</title>
        <authorList>
            <person name="Poehlein A."/>
            <person name="Daniel R."/>
        </authorList>
    </citation>
    <scope>NUCLEOTIDE SEQUENCE [LARGE SCALE GENOMIC DNA]</scope>
    <source>
        <strain evidence="15 16">DSM 28571</strain>
    </source>
</reference>
<dbReference type="OrthoDB" id="9813394at2"/>
<feature type="transmembrane region" description="Helical" evidence="12">
    <location>
        <begin position="81"/>
        <end position="102"/>
    </location>
</feature>
<dbReference type="STRING" id="1450648.CLORY_24920"/>
<evidence type="ECO:0000256" key="7">
    <source>
        <dbReference type="ARBA" id="ARBA00022741"/>
    </source>
</evidence>
<dbReference type="InterPro" id="IPR004358">
    <property type="entry name" value="Sig_transdc_His_kin-like_C"/>
</dbReference>
<feature type="transmembrane region" description="Helical" evidence="12">
    <location>
        <begin position="108"/>
        <end position="125"/>
    </location>
</feature>
<dbReference type="InterPro" id="IPR035965">
    <property type="entry name" value="PAS-like_dom_sf"/>
</dbReference>
<dbReference type="Pfam" id="PF02518">
    <property type="entry name" value="HATPase_c"/>
    <property type="match status" value="1"/>
</dbReference>
<comment type="caution">
    <text evidence="15">The sequence shown here is derived from an EMBL/GenBank/DDBJ whole genome shotgun (WGS) entry which is preliminary data.</text>
</comment>
<evidence type="ECO:0000256" key="2">
    <source>
        <dbReference type="ARBA" id="ARBA00004236"/>
    </source>
</evidence>
<evidence type="ECO:0000313" key="16">
    <source>
        <dbReference type="Proteomes" id="UP000190080"/>
    </source>
</evidence>
<keyword evidence="7" id="KW-0547">Nucleotide-binding</keyword>
<dbReference type="Gene3D" id="1.10.287.130">
    <property type="match status" value="1"/>
</dbReference>
<dbReference type="PROSITE" id="PS50112">
    <property type="entry name" value="PAS"/>
    <property type="match status" value="1"/>
</dbReference>
<dbReference type="PANTHER" id="PTHR43711:SF26">
    <property type="entry name" value="SENSOR HISTIDINE KINASE RCSC"/>
    <property type="match status" value="1"/>
</dbReference>
<organism evidence="15 16">
    <name type="scientific">Clostridium oryzae</name>
    <dbReference type="NCBI Taxonomy" id="1450648"/>
    <lineage>
        <taxon>Bacteria</taxon>
        <taxon>Bacillati</taxon>
        <taxon>Bacillota</taxon>
        <taxon>Clostridia</taxon>
        <taxon>Eubacteriales</taxon>
        <taxon>Clostridiaceae</taxon>
        <taxon>Clostridium</taxon>
    </lineage>
</organism>
<feature type="domain" description="Histidine kinase" evidence="13">
    <location>
        <begin position="364"/>
        <end position="585"/>
    </location>
</feature>
<dbReference type="PANTHER" id="PTHR43711">
    <property type="entry name" value="TWO-COMPONENT HISTIDINE KINASE"/>
    <property type="match status" value="1"/>
</dbReference>
<keyword evidence="8 15" id="KW-0418">Kinase</keyword>
<dbReference type="InterPro" id="IPR005467">
    <property type="entry name" value="His_kinase_dom"/>
</dbReference>
<dbReference type="EMBL" id="MZGV01000025">
    <property type="protein sequence ID" value="OPJ61094.1"/>
    <property type="molecule type" value="Genomic_DNA"/>
</dbReference>
<evidence type="ECO:0000259" key="14">
    <source>
        <dbReference type="PROSITE" id="PS50112"/>
    </source>
</evidence>
<keyword evidence="4" id="KW-1003">Cell membrane</keyword>
<dbReference type="GO" id="GO:0005886">
    <property type="term" value="C:plasma membrane"/>
    <property type="evidence" value="ECO:0007669"/>
    <property type="project" value="UniProtKB-SubCell"/>
</dbReference>
<dbReference type="GO" id="GO:0000155">
    <property type="term" value="F:phosphorelay sensor kinase activity"/>
    <property type="evidence" value="ECO:0007669"/>
    <property type="project" value="InterPro"/>
</dbReference>
<dbReference type="RefSeq" id="WP_079424901.1">
    <property type="nucleotide sequence ID" value="NZ_MZGV01000025.1"/>
</dbReference>
<dbReference type="SUPFAM" id="SSF55874">
    <property type="entry name" value="ATPase domain of HSP90 chaperone/DNA topoisomerase II/histidine kinase"/>
    <property type="match status" value="1"/>
</dbReference>
<feature type="transmembrane region" description="Helical" evidence="12">
    <location>
        <begin position="162"/>
        <end position="179"/>
    </location>
</feature>
<evidence type="ECO:0000259" key="13">
    <source>
        <dbReference type="PROSITE" id="PS50109"/>
    </source>
</evidence>
<dbReference type="Pfam" id="PF00512">
    <property type="entry name" value="HisKA"/>
    <property type="match status" value="1"/>
</dbReference>
<dbReference type="SMART" id="SM00091">
    <property type="entry name" value="PAS"/>
    <property type="match status" value="1"/>
</dbReference>
<keyword evidence="9" id="KW-0067">ATP-binding</keyword>
<keyword evidence="12" id="KW-1133">Transmembrane helix</keyword>
<evidence type="ECO:0000256" key="12">
    <source>
        <dbReference type="SAM" id="Phobius"/>
    </source>
</evidence>
<dbReference type="SMART" id="SM00387">
    <property type="entry name" value="HATPase_c"/>
    <property type="match status" value="1"/>
</dbReference>
<evidence type="ECO:0000256" key="1">
    <source>
        <dbReference type="ARBA" id="ARBA00000085"/>
    </source>
</evidence>
<feature type="transmembrane region" description="Helical" evidence="12">
    <location>
        <begin position="132"/>
        <end position="150"/>
    </location>
</feature>
<dbReference type="InterPro" id="IPR000014">
    <property type="entry name" value="PAS"/>
</dbReference>
<evidence type="ECO:0000256" key="10">
    <source>
        <dbReference type="ARBA" id="ARBA00023012"/>
    </source>
</evidence>
<evidence type="ECO:0000256" key="9">
    <source>
        <dbReference type="ARBA" id="ARBA00022840"/>
    </source>
</evidence>
<evidence type="ECO:0000256" key="11">
    <source>
        <dbReference type="ARBA" id="ARBA00023136"/>
    </source>
</evidence>
<accession>A0A1V4IMM6</accession>
<dbReference type="InterPro" id="IPR003661">
    <property type="entry name" value="HisK_dim/P_dom"/>
</dbReference>
<dbReference type="InterPro" id="IPR003594">
    <property type="entry name" value="HATPase_dom"/>
</dbReference>
<dbReference type="Proteomes" id="UP000190080">
    <property type="component" value="Unassembled WGS sequence"/>
</dbReference>
<dbReference type="Gene3D" id="3.30.565.10">
    <property type="entry name" value="Histidine kinase-like ATPase, C-terminal domain"/>
    <property type="match status" value="1"/>
</dbReference>
<feature type="domain" description="PAS" evidence="14">
    <location>
        <begin position="239"/>
        <end position="286"/>
    </location>
</feature>
<name>A0A1V4IMM6_9CLOT</name>
<dbReference type="AlphaFoldDB" id="A0A1V4IMM6"/>
<evidence type="ECO:0000256" key="4">
    <source>
        <dbReference type="ARBA" id="ARBA00022475"/>
    </source>
</evidence>
<comment type="catalytic activity">
    <reaction evidence="1">
        <text>ATP + protein L-histidine = ADP + protein N-phospho-L-histidine.</text>
        <dbReference type="EC" id="2.7.13.3"/>
    </reaction>
</comment>
<evidence type="ECO:0000256" key="3">
    <source>
        <dbReference type="ARBA" id="ARBA00012438"/>
    </source>
</evidence>